<feature type="non-terminal residue" evidence="8">
    <location>
        <position position="1"/>
    </location>
</feature>
<evidence type="ECO:0000313" key="8">
    <source>
        <dbReference type="EMBL" id="CEK48858.1"/>
    </source>
</evidence>
<dbReference type="PANTHER" id="PTHR16288:SF0">
    <property type="entry name" value="TRNA (GUANINE-N(7)-)-METHYLTRANSFERASE NON-CATALYTIC SUBUNIT WDR4"/>
    <property type="match status" value="1"/>
</dbReference>
<reference evidence="8" key="1">
    <citation type="submission" date="2014-12" db="EMBL/GenBank/DDBJ databases">
        <title>Insight into the proteome of Arion vulgaris.</title>
        <authorList>
            <person name="Aradska J."/>
            <person name="Bulat T."/>
            <person name="Smidak R."/>
            <person name="Sarate P."/>
            <person name="Gangsoo J."/>
            <person name="Sialana F."/>
            <person name="Bilban M."/>
            <person name="Lubec G."/>
        </authorList>
    </citation>
    <scope>NUCLEOTIDE SEQUENCE</scope>
    <source>
        <tissue evidence="8">Skin</tissue>
    </source>
</reference>
<dbReference type="GO" id="GO:0005829">
    <property type="term" value="C:cytosol"/>
    <property type="evidence" value="ECO:0007669"/>
    <property type="project" value="TreeGrafter"/>
</dbReference>
<comment type="subcellular location">
    <subcellularLocation>
        <location evidence="1">Nucleus</location>
    </subcellularLocation>
</comment>
<sequence length="479" mass="53905">AICANQECVLLTNGKTAAVIHFRSSDQIEFLELPVSNNKSLADVVSEKDQKVTKKQDKKHEGDRQKRQKENITEQAQKKDSEERTKSDNHILACALSSDGHLIAVCDDRKFLHVYKVEDGRCHIQFSSPLVHRCTSVTVSKDNQHVIVADKSGDAYVFNVMEQVKGQVSKNSTDEASLSEVQTTPVECQHEDRNKGGTLLLGHHSMLIDLLLVDSDTLIVTCDRDEKIRISHFPDGYNIQTFCLGHTQFVISLAYDDARKILMSGSGDATVRLWDLHGHELHQKNVLPDIPADDSLPSTEMNEAQTDNPMEVSVGRFQSQTTIQQISYCSDHQILFVVIYKCPHILAYKLTDAGDSCRLTTQLISVLKGQENVVSICVSYHVLWIVRQGVSRLIVSAYRIQSEADTVELVPVLEDASNESVAVQTFSKQEVLLEVPPTLLDLMPSLWKPTFQEDIKYENSVKRLKVESERDQDGKRHKR</sequence>
<evidence type="ECO:0000256" key="3">
    <source>
        <dbReference type="ARBA" id="ARBA00022694"/>
    </source>
</evidence>
<dbReference type="PROSITE" id="PS00678">
    <property type="entry name" value="WD_REPEATS_1"/>
    <property type="match status" value="1"/>
</dbReference>
<accession>A0A0B6XYC3</accession>
<dbReference type="EMBL" id="HACG01001993">
    <property type="protein sequence ID" value="CEK48858.1"/>
    <property type="molecule type" value="Transcribed_RNA"/>
</dbReference>
<evidence type="ECO:0000256" key="4">
    <source>
        <dbReference type="ARBA" id="ARBA00022737"/>
    </source>
</evidence>
<feature type="compositionally biased region" description="Basic and acidic residues" evidence="7">
    <location>
        <begin position="45"/>
        <end position="84"/>
    </location>
</feature>
<dbReference type="SMART" id="SM00320">
    <property type="entry name" value="WD40"/>
    <property type="match status" value="4"/>
</dbReference>
<name>A0A0B6XYC3_9EUPU</name>
<feature type="repeat" description="WD" evidence="6">
    <location>
        <begin position="243"/>
        <end position="276"/>
    </location>
</feature>
<dbReference type="HAMAP" id="MF_03056">
    <property type="entry name" value="TRM82"/>
    <property type="match status" value="1"/>
</dbReference>
<organism evidence="8">
    <name type="scientific">Arion vulgaris</name>
    <dbReference type="NCBI Taxonomy" id="1028688"/>
    <lineage>
        <taxon>Eukaryota</taxon>
        <taxon>Metazoa</taxon>
        <taxon>Spiralia</taxon>
        <taxon>Lophotrochozoa</taxon>
        <taxon>Mollusca</taxon>
        <taxon>Gastropoda</taxon>
        <taxon>Heterobranchia</taxon>
        <taxon>Euthyneura</taxon>
        <taxon>Panpulmonata</taxon>
        <taxon>Eupulmonata</taxon>
        <taxon>Stylommatophora</taxon>
        <taxon>Helicina</taxon>
        <taxon>Arionoidea</taxon>
        <taxon>Arionidae</taxon>
        <taxon>Arion</taxon>
    </lineage>
</organism>
<keyword evidence="2 6" id="KW-0853">WD repeat</keyword>
<evidence type="ECO:0000256" key="7">
    <source>
        <dbReference type="SAM" id="MobiDB-lite"/>
    </source>
</evidence>
<protein>
    <submittedName>
        <fullName evidence="8">Uncharacterized protein</fullName>
    </submittedName>
</protein>
<dbReference type="GO" id="GO:0036265">
    <property type="term" value="P:RNA (guanine-N7)-methylation"/>
    <property type="evidence" value="ECO:0007669"/>
    <property type="project" value="InterPro"/>
</dbReference>
<evidence type="ECO:0000256" key="6">
    <source>
        <dbReference type="PROSITE-ProRule" id="PRU00221"/>
    </source>
</evidence>
<dbReference type="SUPFAM" id="SSF50978">
    <property type="entry name" value="WD40 repeat-like"/>
    <property type="match status" value="1"/>
</dbReference>
<dbReference type="PROSITE" id="PS50294">
    <property type="entry name" value="WD_REPEATS_REGION"/>
    <property type="match status" value="1"/>
</dbReference>
<dbReference type="InterPro" id="IPR028884">
    <property type="entry name" value="Trm82"/>
</dbReference>
<evidence type="ECO:0000256" key="2">
    <source>
        <dbReference type="ARBA" id="ARBA00022574"/>
    </source>
</evidence>
<dbReference type="InterPro" id="IPR036322">
    <property type="entry name" value="WD40_repeat_dom_sf"/>
</dbReference>
<keyword evidence="3" id="KW-0819">tRNA processing</keyword>
<dbReference type="Gene3D" id="2.130.10.10">
    <property type="entry name" value="YVTN repeat-like/Quinoprotein amine dehydrogenase"/>
    <property type="match status" value="2"/>
</dbReference>
<dbReference type="PANTHER" id="PTHR16288">
    <property type="entry name" value="WD40 REPEAT PROTEIN 4"/>
    <property type="match status" value="1"/>
</dbReference>
<dbReference type="PROSITE" id="PS50082">
    <property type="entry name" value="WD_REPEATS_2"/>
    <property type="match status" value="1"/>
</dbReference>
<dbReference type="GO" id="GO:0043527">
    <property type="term" value="C:tRNA methyltransferase complex"/>
    <property type="evidence" value="ECO:0007669"/>
    <property type="project" value="TreeGrafter"/>
</dbReference>
<gene>
    <name evidence="8" type="primary">ORF5403</name>
</gene>
<feature type="region of interest" description="Disordered" evidence="7">
    <location>
        <begin position="44"/>
        <end position="84"/>
    </location>
</feature>
<dbReference type="Pfam" id="PF00400">
    <property type="entry name" value="WD40"/>
    <property type="match status" value="1"/>
</dbReference>
<proteinExistence type="inferred from homology"/>
<dbReference type="AlphaFoldDB" id="A0A0B6XYC3"/>
<dbReference type="GO" id="GO:0005634">
    <property type="term" value="C:nucleus"/>
    <property type="evidence" value="ECO:0007669"/>
    <property type="project" value="UniProtKB-SubCell"/>
</dbReference>
<dbReference type="InterPro" id="IPR019775">
    <property type="entry name" value="WD40_repeat_CS"/>
</dbReference>
<evidence type="ECO:0000256" key="1">
    <source>
        <dbReference type="ARBA" id="ARBA00004123"/>
    </source>
</evidence>
<dbReference type="InterPro" id="IPR015943">
    <property type="entry name" value="WD40/YVTN_repeat-like_dom_sf"/>
</dbReference>
<dbReference type="InterPro" id="IPR001680">
    <property type="entry name" value="WD40_rpt"/>
</dbReference>
<keyword evidence="4" id="KW-0677">Repeat</keyword>
<dbReference type="GO" id="GO:0006400">
    <property type="term" value="P:tRNA modification"/>
    <property type="evidence" value="ECO:0007669"/>
    <property type="project" value="TreeGrafter"/>
</dbReference>
<keyword evidence="5" id="KW-0539">Nucleus</keyword>
<evidence type="ECO:0000256" key="5">
    <source>
        <dbReference type="ARBA" id="ARBA00023242"/>
    </source>
</evidence>